<evidence type="ECO:0000313" key="2">
    <source>
        <dbReference type="EMBL" id="SPD09620.1"/>
    </source>
</evidence>
<dbReference type="AlphaFoldDB" id="A0A2N9HD72"/>
<evidence type="ECO:0000256" key="1">
    <source>
        <dbReference type="SAM" id="MobiDB-lite"/>
    </source>
</evidence>
<accession>A0A2N9HD72</accession>
<dbReference type="EMBL" id="OIVN01003223">
    <property type="protein sequence ID" value="SPD09620.1"/>
    <property type="molecule type" value="Genomic_DNA"/>
</dbReference>
<protein>
    <submittedName>
        <fullName evidence="2">Uncharacterized protein</fullName>
    </submittedName>
</protein>
<feature type="region of interest" description="Disordered" evidence="1">
    <location>
        <begin position="176"/>
        <end position="212"/>
    </location>
</feature>
<sequence length="313" mass="35352">MTSVMRQSSLLKYANAKLKRITVEIDDDDYVPSLGGDDNADESSSSSMHEILYMRYYGDSPTPQIHGAVVLSTDTPSSSAVVSTSKRTRGLTRGIGVQTLVDKERKLPVPFPQDYCALVGKNVCKLYSQLGVLDQFDLQGEPVKINKSFNTSVGRRLGDFKTKLHIKYKAIVKEKGKDYARSHPPSNCILESDQRKTSDNRKKSKEKHRCGAKSIPVRVDEHEEIIRVQEEHLSDPNTIPLTPEEQLEECIVELQEANRRQEEERKKEKEEREKEKEDRIKYENATSSIIKFLRDKGFIGAEPFENGGSSSSG</sequence>
<reference evidence="2" key="1">
    <citation type="submission" date="2018-02" db="EMBL/GenBank/DDBJ databases">
        <authorList>
            <person name="Cohen D.B."/>
            <person name="Kent A.D."/>
        </authorList>
    </citation>
    <scope>NUCLEOTIDE SEQUENCE</scope>
</reference>
<proteinExistence type="predicted"/>
<name>A0A2N9HD72_FAGSY</name>
<organism evidence="2">
    <name type="scientific">Fagus sylvatica</name>
    <name type="common">Beechnut</name>
    <dbReference type="NCBI Taxonomy" id="28930"/>
    <lineage>
        <taxon>Eukaryota</taxon>
        <taxon>Viridiplantae</taxon>
        <taxon>Streptophyta</taxon>
        <taxon>Embryophyta</taxon>
        <taxon>Tracheophyta</taxon>
        <taxon>Spermatophyta</taxon>
        <taxon>Magnoliopsida</taxon>
        <taxon>eudicotyledons</taxon>
        <taxon>Gunneridae</taxon>
        <taxon>Pentapetalae</taxon>
        <taxon>rosids</taxon>
        <taxon>fabids</taxon>
        <taxon>Fagales</taxon>
        <taxon>Fagaceae</taxon>
        <taxon>Fagus</taxon>
    </lineage>
</organism>
<feature type="compositionally biased region" description="Basic residues" evidence="1">
    <location>
        <begin position="202"/>
        <end position="211"/>
    </location>
</feature>
<feature type="region of interest" description="Disordered" evidence="1">
    <location>
        <begin position="257"/>
        <end position="280"/>
    </location>
</feature>
<feature type="compositionally biased region" description="Basic and acidic residues" evidence="1">
    <location>
        <begin position="192"/>
        <end position="201"/>
    </location>
</feature>
<gene>
    <name evidence="2" type="ORF">FSB_LOCUS37502</name>
</gene>